<feature type="compositionally biased region" description="Polar residues" evidence="9">
    <location>
        <begin position="305"/>
        <end position="322"/>
    </location>
</feature>
<dbReference type="InterPro" id="IPR037416">
    <property type="entry name" value="NodD_PBP2"/>
</dbReference>
<keyword evidence="8" id="KW-0804">Transcription</keyword>
<dbReference type="InterPro" id="IPR005119">
    <property type="entry name" value="LysR_subst-bd"/>
</dbReference>
<dbReference type="Gene3D" id="1.10.10.10">
    <property type="entry name" value="Winged helix-like DNA-binding domain superfamily/Winged helix DNA-binding domain"/>
    <property type="match status" value="1"/>
</dbReference>
<evidence type="ECO:0000256" key="3">
    <source>
        <dbReference type="ARBA" id="ARBA00022458"/>
    </source>
</evidence>
<dbReference type="InterPro" id="IPR036388">
    <property type="entry name" value="WH-like_DNA-bd_sf"/>
</dbReference>
<feature type="compositionally biased region" description="Pro residues" evidence="9">
    <location>
        <begin position="323"/>
        <end position="335"/>
    </location>
</feature>
<feature type="domain" description="HTH lysR-type" evidence="10">
    <location>
        <begin position="6"/>
        <end position="63"/>
    </location>
</feature>
<dbReference type="RefSeq" id="WP_146990177.1">
    <property type="nucleotide sequence ID" value="NZ_VITY01000011.1"/>
</dbReference>
<evidence type="ECO:0000259" key="10">
    <source>
        <dbReference type="PROSITE" id="PS50931"/>
    </source>
</evidence>
<dbReference type="GO" id="GO:0003677">
    <property type="term" value="F:DNA binding"/>
    <property type="evidence" value="ECO:0007669"/>
    <property type="project" value="UniProtKB-KW"/>
</dbReference>
<comment type="similarity">
    <text evidence="2">Belongs to the LysR transcriptional regulatory family.</text>
</comment>
<evidence type="ECO:0000256" key="9">
    <source>
        <dbReference type="SAM" id="MobiDB-lite"/>
    </source>
</evidence>
<dbReference type="Pfam" id="PF03466">
    <property type="entry name" value="LysR_substrate"/>
    <property type="match status" value="1"/>
</dbReference>
<keyword evidence="4" id="KW-0678">Repressor</keyword>
<dbReference type="PRINTS" id="PR00039">
    <property type="entry name" value="HTHLYSR"/>
</dbReference>
<dbReference type="InterPro" id="IPR000847">
    <property type="entry name" value="LysR_HTH_N"/>
</dbReference>
<protein>
    <submittedName>
        <fullName evidence="11">LysR family nod box-dependent transcriptional activator</fullName>
    </submittedName>
</protein>
<keyword evidence="5" id="KW-0805">Transcription regulation</keyword>
<keyword evidence="7" id="KW-0010">Activator</keyword>
<comment type="caution">
    <text evidence="11">The sequence shown here is derived from an EMBL/GenBank/DDBJ whole genome shotgun (WGS) entry which is preliminary data.</text>
</comment>
<dbReference type="Proteomes" id="UP000321304">
    <property type="component" value="Unassembled WGS sequence"/>
</dbReference>
<accession>A0A560LC42</accession>
<evidence type="ECO:0000256" key="1">
    <source>
        <dbReference type="ARBA" id="ARBA00003502"/>
    </source>
</evidence>
<evidence type="ECO:0000256" key="7">
    <source>
        <dbReference type="ARBA" id="ARBA00023159"/>
    </source>
</evidence>
<evidence type="ECO:0000256" key="8">
    <source>
        <dbReference type="ARBA" id="ARBA00023163"/>
    </source>
</evidence>
<dbReference type="PANTHER" id="PTHR30118:SF6">
    <property type="entry name" value="HTH-TYPE TRANSCRIPTIONAL REGULATOR LEUO"/>
    <property type="match status" value="1"/>
</dbReference>
<dbReference type="PROSITE" id="PS50931">
    <property type="entry name" value="HTH_LYSR"/>
    <property type="match status" value="1"/>
</dbReference>
<dbReference type="CDD" id="cd08462">
    <property type="entry name" value="PBP2_NodD"/>
    <property type="match status" value="1"/>
</dbReference>
<dbReference type="OrthoDB" id="8339333at2"/>
<organism evidence="11 12">
    <name type="scientific">Bradyrhizobium macuxiense</name>
    <dbReference type="NCBI Taxonomy" id="1755647"/>
    <lineage>
        <taxon>Bacteria</taxon>
        <taxon>Pseudomonadati</taxon>
        <taxon>Pseudomonadota</taxon>
        <taxon>Alphaproteobacteria</taxon>
        <taxon>Hyphomicrobiales</taxon>
        <taxon>Nitrobacteraceae</taxon>
        <taxon>Bradyrhizobium</taxon>
    </lineage>
</organism>
<comment type="function">
    <text evidence="1">NodD regulates the expression of the nodABCFE genes which encode other nodulation proteins. NodD is also a negative regulator of its own expression. Binds flavonoids as inducers.</text>
</comment>
<keyword evidence="12" id="KW-1185">Reference proteome</keyword>
<reference evidence="11 12" key="1">
    <citation type="submission" date="2019-06" db="EMBL/GenBank/DDBJ databases">
        <title>Genomic Encyclopedia of Type Strains, Phase IV (KMG-V): Genome sequencing to study the core and pangenomes of soil and plant-associated prokaryotes.</title>
        <authorList>
            <person name="Whitman W."/>
        </authorList>
    </citation>
    <scope>NUCLEOTIDE SEQUENCE [LARGE SCALE GENOMIC DNA]</scope>
    <source>
        <strain evidence="11 12">BR 10355</strain>
    </source>
</reference>
<name>A0A560LC42_9BRAD</name>
<dbReference type="EMBL" id="VITY01000011">
    <property type="protein sequence ID" value="TWB93093.1"/>
    <property type="molecule type" value="Genomic_DNA"/>
</dbReference>
<dbReference type="PANTHER" id="PTHR30118">
    <property type="entry name" value="HTH-TYPE TRANSCRIPTIONAL REGULATOR LEUO-RELATED"/>
    <property type="match status" value="1"/>
</dbReference>
<keyword evidence="3" id="KW-0536">Nodulation</keyword>
<evidence type="ECO:0000256" key="2">
    <source>
        <dbReference type="ARBA" id="ARBA00009437"/>
    </source>
</evidence>
<dbReference type="InterPro" id="IPR036390">
    <property type="entry name" value="WH_DNA-bd_sf"/>
</dbReference>
<dbReference type="InterPro" id="IPR050389">
    <property type="entry name" value="LysR-type_TF"/>
</dbReference>
<evidence type="ECO:0000256" key="5">
    <source>
        <dbReference type="ARBA" id="ARBA00023015"/>
    </source>
</evidence>
<keyword evidence="6" id="KW-0238">DNA-binding</keyword>
<evidence type="ECO:0000256" key="4">
    <source>
        <dbReference type="ARBA" id="ARBA00022491"/>
    </source>
</evidence>
<evidence type="ECO:0000313" key="11">
    <source>
        <dbReference type="EMBL" id="TWB93093.1"/>
    </source>
</evidence>
<dbReference type="GO" id="GO:0003700">
    <property type="term" value="F:DNA-binding transcription factor activity"/>
    <property type="evidence" value="ECO:0007669"/>
    <property type="project" value="InterPro"/>
</dbReference>
<dbReference type="Pfam" id="PF00126">
    <property type="entry name" value="HTH_1"/>
    <property type="match status" value="1"/>
</dbReference>
<evidence type="ECO:0000256" key="6">
    <source>
        <dbReference type="ARBA" id="ARBA00023125"/>
    </source>
</evidence>
<gene>
    <name evidence="11" type="ORF">FBZ93_111132</name>
</gene>
<dbReference type="SUPFAM" id="SSF53850">
    <property type="entry name" value="Periplasmic binding protein-like II"/>
    <property type="match status" value="1"/>
</dbReference>
<dbReference type="Gene3D" id="3.40.190.10">
    <property type="entry name" value="Periplasmic binding protein-like II"/>
    <property type="match status" value="2"/>
</dbReference>
<evidence type="ECO:0000313" key="12">
    <source>
        <dbReference type="Proteomes" id="UP000321304"/>
    </source>
</evidence>
<dbReference type="SUPFAM" id="SSF46785">
    <property type="entry name" value="Winged helix' DNA-binding domain"/>
    <property type="match status" value="1"/>
</dbReference>
<proteinExistence type="inferred from homology"/>
<dbReference type="AlphaFoldDB" id="A0A560LC42"/>
<sequence length="335" mass="37897">MRFKGLDLNLLVALDSLLTERTLTEAARRINLSQPAMSAAVSRLRAYFGDELFAMKGRRLVPTSRAERLATPVREALLQIQLSIISHYEFNPTESHRRFVIRLSDCSTLVFFQRVVERVSRDAPNVRFELLPPADDHDEFLRRGEVDFVILPDSLMSSAHPKATLFEDRLVCVGCCTNKQLSRRLTFERYMSIGQVAVRCALTRKSAIEECFFLEHGLKRRIDVSVQSFSMIPSMLLGTDRIGMLPLRLVRHFEKTTPLRIVDLPFSLPAFTETVQWPAFHNSDPASTWLREIILQEASCIAPPNESTQASSPSKVGQDVSSPTPPCDRIPLDTP</sequence>
<feature type="region of interest" description="Disordered" evidence="9">
    <location>
        <begin position="303"/>
        <end position="335"/>
    </location>
</feature>